<dbReference type="AlphaFoldDB" id="A0A8C4ZE31"/>
<reference evidence="3" key="1">
    <citation type="submission" date="2025-08" db="UniProtKB">
        <authorList>
            <consortium name="Ensembl"/>
        </authorList>
    </citation>
    <scope>IDENTIFICATION</scope>
</reference>
<feature type="region of interest" description="Disordered" evidence="2">
    <location>
        <begin position="227"/>
        <end position="254"/>
    </location>
</feature>
<evidence type="ECO:0000256" key="2">
    <source>
        <dbReference type="SAM" id="MobiDB-lite"/>
    </source>
</evidence>
<protein>
    <submittedName>
        <fullName evidence="3">Zgc:109889</fullName>
    </submittedName>
</protein>
<dbReference type="PANTHER" id="PTHR12902:SF9">
    <property type="entry name" value="WISKOTT-ALDRICH SYNDROME PROTEIN FAMILY MEMBER"/>
    <property type="match status" value="1"/>
</dbReference>
<dbReference type="GO" id="GO:0003779">
    <property type="term" value="F:actin binding"/>
    <property type="evidence" value="ECO:0007669"/>
    <property type="project" value="UniProtKB-KW"/>
</dbReference>
<sequence>MPLVKRSIEPRHLCRGAVPDHVTSELECVTNSTLAAVIKQLGSLSRHAEDIFGELFNEANSFYLRMSGLQDRVDLLAVKVTQLDSTIEEVSLQDINMRKAFKSSTIQDQQVVSRSSVPNPVVEMYHRCDKPPPLNILSPYRDDKKEALKFYTDPSYFFNLWKEKMLQATEDKRKEKRRQKVSSPLQWCVSLSRCTFLSLKVRKARNRRQEWNVLAYDKEFRPDARLTPSPYHGMSSEGSLSPDNRWDAHTHTHK</sequence>
<accession>A0A8C4ZE31</accession>
<comment type="similarity">
    <text evidence="1">Belongs to the SCAR/WAVE family.</text>
</comment>
<feature type="compositionally biased region" description="Basic and acidic residues" evidence="2">
    <location>
        <begin position="244"/>
        <end position="254"/>
    </location>
</feature>
<dbReference type="GO" id="GO:0034237">
    <property type="term" value="F:protein kinase A regulatory subunit binding"/>
    <property type="evidence" value="ECO:0007669"/>
    <property type="project" value="TreeGrafter"/>
</dbReference>
<proteinExistence type="inferred from homology"/>
<dbReference type="GeneTree" id="ENSGT00950000182962"/>
<dbReference type="Gene3D" id="1.20.5.340">
    <property type="match status" value="1"/>
</dbReference>
<evidence type="ECO:0000256" key="1">
    <source>
        <dbReference type="ARBA" id="ARBA00006993"/>
    </source>
</evidence>
<dbReference type="GO" id="GO:0030027">
    <property type="term" value="C:lamellipodium"/>
    <property type="evidence" value="ECO:0007669"/>
    <property type="project" value="TreeGrafter"/>
</dbReference>
<keyword evidence="4" id="KW-1185">Reference proteome</keyword>
<dbReference type="GO" id="GO:0031209">
    <property type="term" value="C:SCAR complex"/>
    <property type="evidence" value="ECO:0007669"/>
    <property type="project" value="TreeGrafter"/>
</dbReference>
<dbReference type="GO" id="GO:0005856">
    <property type="term" value="C:cytoskeleton"/>
    <property type="evidence" value="ECO:0007669"/>
    <property type="project" value="UniProtKB-SubCell"/>
</dbReference>
<name>A0A8C4ZE31_GADMO</name>
<dbReference type="Gene3D" id="6.10.280.150">
    <property type="match status" value="1"/>
</dbReference>
<dbReference type="InterPro" id="IPR028288">
    <property type="entry name" value="SCAR/WAVE_fam"/>
</dbReference>
<dbReference type="GO" id="GO:2000601">
    <property type="term" value="P:positive regulation of Arp2/3 complex-mediated actin nucleation"/>
    <property type="evidence" value="ECO:0007669"/>
    <property type="project" value="TreeGrafter"/>
</dbReference>
<dbReference type="GO" id="GO:0030036">
    <property type="term" value="P:actin cytoskeleton organization"/>
    <property type="evidence" value="ECO:0007669"/>
    <property type="project" value="InterPro"/>
</dbReference>
<dbReference type="Proteomes" id="UP000694546">
    <property type="component" value="Chromosome 17"/>
</dbReference>
<organism evidence="3 4">
    <name type="scientific">Gadus morhua</name>
    <name type="common">Atlantic cod</name>
    <dbReference type="NCBI Taxonomy" id="8049"/>
    <lineage>
        <taxon>Eukaryota</taxon>
        <taxon>Metazoa</taxon>
        <taxon>Chordata</taxon>
        <taxon>Craniata</taxon>
        <taxon>Vertebrata</taxon>
        <taxon>Euteleostomi</taxon>
        <taxon>Actinopterygii</taxon>
        <taxon>Neopterygii</taxon>
        <taxon>Teleostei</taxon>
        <taxon>Neoteleostei</taxon>
        <taxon>Acanthomorphata</taxon>
        <taxon>Zeiogadaria</taxon>
        <taxon>Gadariae</taxon>
        <taxon>Gadiformes</taxon>
        <taxon>Gadoidei</taxon>
        <taxon>Gadidae</taxon>
        <taxon>Gadus</taxon>
    </lineage>
</organism>
<dbReference type="GO" id="GO:0071933">
    <property type="term" value="F:Arp2/3 complex binding"/>
    <property type="evidence" value="ECO:0007669"/>
    <property type="project" value="TreeGrafter"/>
</dbReference>
<evidence type="ECO:0000313" key="4">
    <source>
        <dbReference type="Proteomes" id="UP000694546"/>
    </source>
</evidence>
<dbReference type="Ensembl" id="ENSGMOT00000012441.2">
    <property type="protein sequence ID" value="ENSGMOP00000012115.2"/>
    <property type="gene ID" value="ENSGMOG00000027049.1"/>
</dbReference>
<evidence type="ECO:0000313" key="3">
    <source>
        <dbReference type="Ensembl" id="ENSGMOP00000012115.2"/>
    </source>
</evidence>
<dbReference type="PANTHER" id="PTHR12902">
    <property type="entry name" value="WASP-1"/>
    <property type="match status" value="1"/>
</dbReference>
<reference evidence="3" key="2">
    <citation type="submission" date="2025-09" db="UniProtKB">
        <authorList>
            <consortium name="Ensembl"/>
        </authorList>
    </citation>
    <scope>IDENTIFICATION</scope>
</reference>